<sequence>MKVKQRTICQTCRRKKISCDGKKPSCSQCLFRDLGCPGYEANWTFVSQNSFITRSRDQRKADRAGQSSHAIPSQSNSELTTEACLPTIIQRPLAIPLSQLVTLIVRSYAPGPGTLGRMSTYQPRVCGAWVEALPDLIGNGTNTTLCSAVRAFALSILSGGPESKAPVSTGLKAYSLALCSLSNSLSSVRDPSLSNQLAAAVMCVLLAELFLPTTMGSWNAHLQGFGQIIELSRPETYRSGVTHRFFVGARTALIVLAVLSRKATFLATRRWRDVPFSETAPSALQAVMSEGALIPGILERLDSLARLPRESALPVAAEVLRAFLDSIDRLDRWERSFQSSTLCPSFWPMPAAAHNNGRPSIWFPDVTTANALTHFWAFQVICLSGISKVTASYPELEFKCQSLNNPRESTETSRTTRFRETVRLSIKICQSIKYLLQDEMKLFGPTSVVLPLRIAYDTFEAGGSRTEEELVWCKDILAGIVAKGYRFVPMFFEAFGASPGEM</sequence>
<accession>A0AAE0ML85</accession>
<dbReference type="PANTHER" id="PTHR38111:SF9">
    <property type="entry name" value="ZN(2)-C6 FUNGAL-TYPE DOMAIN-CONTAINING PROTEIN"/>
    <property type="match status" value="1"/>
</dbReference>
<evidence type="ECO:0000313" key="4">
    <source>
        <dbReference type="EMBL" id="KAK3336260.1"/>
    </source>
</evidence>
<protein>
    <recommendedName>
        <fullName evidence="3">Zn(2)-C6 fungal-type domain-containing protein</fullName>
    </recommendedName>
</protein>
<evidence type="ECO:0000313" key="5">
    <source>
        <dbReference type="Proteomes" id="UP001286456"/>
    </source>
</evidence>
<dbReference type="PROSITE" id="PS50048">
    <property type="entry name" value="ZN2_CY6_FUNGAL_2"/>
    <property type="match status" value="1"/>
</dbReference>
<evidence type="ECO:0000259" key="3">
    <source>
        <dbReference type="PROSITE" id="PS50048"/>
    </source>
</evidence>
<dbReference type="Proteomes" id="UP001286456">
    <property type="component" value="Unassembled WGS sequence"/>
</dbReference>
<evidence type="ECO:0000256" key="1">
    <source>
        <dbReference type="ARBA" id="ARBA00023242"/>
    </source>
</evidence>
<feature type="compositionally biased region" description="Polar residues" evidence="2">
    <location>
        <begin position="65"/>
        <end position="75"/>
    </location>
</feature>
<dbReference type="PANTHER" id="PTHR38111">
    <property type="entry name" value="ZN(2)-C6 FUNGAL-TYPE DOMAIN-CONTAINING PROTEIN-RELATED"/>
    <property type="match status" value="1"/>
</dbReference>
<dbReference type="CDD" id="cd00067">
    <property type="entry name" value="GAL4"/>
    <property type="match status" value="1"/>
</dbReference>
<keyword evidence="5" id="KW-1185">Reference proteome</keyword>
<organism evidence="4 5">
    <name type="scientific">Cercophora scortea</name>
    <dbReference type="NCBI Taxonomy" id="314031"/>
    <lineage>
        <taxon>Eukaryota</taxon>
        <taxon>Fungi</taxon>
        <taxon>Dikarya</taxon>
        <taxon>Ascomycota</taxon>
        <taxon>Pezizomycotina</taxon>
        <taxon>Sordariomycetes</taxon>
        <taxon>Sordariomycetidae</taxon>
        <taxon>Sordariales</taxon>
        <taxon>Lasiosphaeriaceae</taxon>
        <taxon>Cercophora</taxon>
    </lineage>
</organism>
<name>A0AAE0ML85_9PEZI</name>
<feature type="domain" description="Zn(2)-C6 fungal-type" evidence="3">
    <location>
        <begin position="8"/>
        <end position="36"/>
    </location>
</feature>
<dbReference type="AlphaFoldDB" id="A0AAE0ML85"/>
<dbReference type="InterPro" id="IPR053178">
    <property type="entry name" value="Osmoadaptation_assoc"/>
</dbReference>
<evidence type="ECO:0000256" key="2">
    <source>
        <dbReference type="SAM" id="MobiDB-lite"/>
    </source>
</evidence>
<proteinExistence type="predicted"/>
<dbReference type="GO" id="GO:0000981">
    <property type="term" value="F:DNA-binding transcription factor activity, RNA polymerase II-specific"/>
    <property type="evidence" value="ECO:0007669"/>
    <property type="project" value="InterPro"/>
</dbReference>
<reference evidence="4" key="2">
    <citation type="submission" date="2023-06" db="EMBL/GenBank/DDBJ databases">
        <authorList>
            <consortium name="Lawrence Berkeley National Laboratory"/>
            <person name="Haridas S."/>
            <person name="Hensen N."/>
            <person name="Bonometti L."/>
            <person name="Westerberg I."/>
            <person name="Brannstrom I.O."/>
            <person name="Guillou S."/>
            <person name="Cros-Aarteil S."/>
            <person name="Calhoun S."/>
            <person name="Kuo A."/>
            <person name="Mondo S."/>
            <person name="Pangilinan J."/>
            <person name="Riley R."/>
            <person name="Labutti K."/>
            <person name="Andreopoulos B."/>
            <person name="Lipzen A."/>
            <person name="Chen C."/>
            <person name="Yanf M."/>
            <person name="Daum C."/>
            <person name="Ng V."/>
            <person name="Clum A."/>
            <person name="Steindorff A."/>
            <person name="Ohm R."/>
            <person name="Martin F."/>
            <person name="Silar P."/>
            <person name="Natvig D."/>
            <person name="Lalanne C."/>
            <person name="Gautier V."/>
            <person name="Ament-Velasquez S.L."/>
            <person name="Kruys A."/>
            <person name="Hutchinson M.I."/>
            <person name="Powell A.J."/>
            <person name="Barry K."/>
            <person name="Miller A.N."/>
            <person name="Grigoriev I.V."/>
            <person name="Debuchy R."/>
            <person name="Gladieux P."/>
            <person name="Thoren M.H."/>
            <person name="Johannesson H."/>
        </authorList>
    </citation>
    <scope>NUCLEOTIDE SEQUENCE</scope>
    <source>
        <strain evidence="4">SMH4131-1</strain>
    </source>
</reference>
<dbReference type="InterPro" id="IPR036864">
    <property type="entry name" value="Zn2-C6_fun-type_DNA-bd_sf"/>
</dbReference>
<dbReference type="SUPFAM" id="SSF57701">
    <property type="entry name" value="Zn2/Cys6 DNA-binding domain"/>
    <property type="match status" value="1"/>
</dbReference>
<dbReference type="InterPro" id="IPR001138">
    <property type="entry name" value="Zn2Cys6_DnaBD"/>
</dbReference>
<dbReference type="EMBL" id="JAUEPO010000001">
    <property type="protein sequence ID" value="KAK3336260.1"/>
    <property type="molecule type" value="Genomic_DNA"/>
</dbReference>
<gene>
    <name evidence="4" type="ORF">B0T19DRAFT_409015</name>
</gene>
<dbReference type="GO" id="GO:0008270">
    <property type="term" value="F:zinc ion binding"/>
    <property type="evidence" value="ECO:0007669"/>
    <property type="project" value="InterPro"/>
</dbReference>
<keyword evidence="1" id="KW-0539">Nucleus</keyword>
<dbReference type="Pfam" id="PF00172">
    <property type="entry name" value="Zn_clus"/>
    <property type="match status" value="1"/>
</dbReference>
<dbReference type="SMART" id="SM00066">
    <property type="entry name" value="GAL4"/>
    <property type="match status" value="1"/>
</dbReference>
<feature type="region of interest" description="Disordered" evidence="2">
    <location>
        <begin position="56"/>
        <end position="75"/>
    </location>
</feature>
<comment type="caution">
    <text evidence="4">The sequence shown here is derived from an EMBL/GenBank/DDBJ whole genome shotgun (WGS) entry which is preliminary data.</text>
</comment>
<reference evidence="4" key="1">
    <citation type="journal article" date="2023" name="Mol. Phylogenet. Evol.">
        <title>Genome-scale phylogeny and comparative genomics of the fungal order Sordariales.</title>
        <authorList>
            <person name="Hensen N."/>
            <person name="Bonometti L."/>
            <person name="Westerberg I."/>
            <person name="Brannstrom I.O."/>
            <person name="Guillou S."/>
            <person name="Cros-Aarteil S."/>
            <person name="Calhoun S."/>
            <person name="Haridas S."/>
            <person name="Kuo A."/>
            <person name="Mondo S."/>
            <person name="Pangilinan J."/>
            <person name="Riley R."/>
            <person name="LaButti K."/>
            <person name="Andreopoulos B."/>
            <person name="Lipzen A."/>
            <person name="Chen C."/>
            <person name="Yan M."/>
            <person name="Daum C."/>
            <person name="Ng V."/>
            <person name="Clum A."/>
            <person name="Steindorff A."/>
            <person name="Ohm R.A."/>
            <person name="Martin F."/>
            <person name="Silar P."/>
            <person name="Natvig D.O."/>
            <person name="Lalanne C."/>
            <person name="Gautier V."/>
            <person name="Ament-Velasquez S.L."/>
            <person name="Kruys A."/>
            <person name="Hutchinson M.I."/>
            <person name="Powell A.J."/>
            <person name="Barry K."/>
            <person name="Miller A.N."/>
            <person name="Grigoriev I.V."/>
            <person name="Debuchy R."/>
            <person name="Gladieux P."/>
            <person name="Hiltunen Thoren M."/>
            <person name="Johannesson H."/>
        </authorList>
    </citation>
    <scope>NUCLEOTIDE SEQUENCE</scope>
    <source>
        <strain evidence="4">SMH4131-1</strain>
    </source>
</reference>
<dbReference type="Gene3D" id="4.10.240.10">
    <property type="entry name" value="Zn(2)-C6 fungal-type DNA-binding domain"/>
    <property type="match status" value="1"/>
</dbReference>